<dbReference type="Pfam" id="PF01076">
    <property type="entry name" value="Mob_Pre"/>
    <property type="match status" value="1"/>
</dbReference>
<dbReference type="AlphaFoldDB" id="W2TIH1"/>
<dbReference type="NCBIfam" id="NF041497">
    <property type="entry name" value="MobV"/>
    <property type="match status" value="1"/>
</dbReference>
<keyword evidence="3" id="KW-1185">Reference proteome</keyword>
<feature type="region of interest" description="Disordered" evidence="1">
    <location>
        <begin position="511"/>
        <end position="560"/>
    </location>
</feature>
<dbReference type="CDD" id="cd17242">
    <property type="entry name" value="MobM_relaxase"/>
    <property type="match status" value="1"/>
</dbReference>
<accession>W2TIH1</accession>
<evidence type="ECO:0000313" key="3">
    <source>
        <dbReference type="Proteomes" id="UP000053676"/>
    </source>
</evidence>
<dbReference type="GO" id="GO:0003677">
    <property type="term" value="F:DNA binding"/>
    <property type="evidence" value="ECO:0007669"/>
    <property type="project" value="InterPro"/>
</dbReference>
<dbReference type="OrthoDB" id="5866629at2759"/>
<gene>
    <name evidence="2" type="ORF">NECAME_17903</name>
</gene>
<feature type="compositionally biased region" description="Basic and acidic residues" evidence="1">
    <location>
        <begin position="275"/>
        <end position="293"/>
    </location>
</feature>
<evidence type="ECO:0000256" key="1">
    <source>
        <dbReference type="SAM" id="MobiDB-lite"/>
    </source>
</evidence>
<feature type="region of interest" description="Disordered" evidence="1">
    <location>
        <begin position="1"/>
        <end position="36"/>
    </location>
</feature>
<dbReference type="KEGG" id="nai:NECAME_17903"/>
<feature type="compositionally biased region" description="Basic and acidic residues" evidence="1">
    <location>
        <begin position="536"/>
        <end position="560"/>
    </location>
</feature>
<organism evidence="2 3">
    <name type="scientific">Necator americanus</name>
    <name type="common">Human hookworm</name>
    <dbReference type="NCBI Taxonomy" id="51031"/>
    <lineage>
        <taxon>Eukaryota</taxon>
        <taxon>Metazoa</taxon>
        <taxon>Ecdysozoa</taxon>
        <taxon>Nematoda</taxon>
        <taxon>Chromadorea</taxon>
        <taxon>Rhabditida</taxon>
        <taxon>Rhabditina</taxon>
        <taxon>Rhabditomorpha</taxon>
        <taxon>Strongyloidea</taxon>
        <taxon>Ancylostomatidae</taxon>
        <taxon>Bunostominae</taxon>
        <taxon>Necator</taxon>
    </lineage>
</organism>
<proteinExistence type="predicted"/>
<dbReference type="GO" id="GO:0006310">
    <property type="term" value="P:DNA recombination"/>
    <property type="evidence" value="ECO:0007669"/>
    <property type="project" value="InterPro"/>
</dbReference>
<reference evidence="3" key="1">
    <citation type="journal article" date="2014" name="Nat. Genet.">
        <title>Genome of the human hookworm Necator americanus.</title>
        <authorList>
            <person name="Tang Y.T."/>
            <person name="Gao X."/>
            <person name="Rosa B.A."/>
            <person name="Abubucker S."/>
            <person name="Hallsworth-Pepin K."/>
            <person name="Martin J."/>
            <person name="Tyagi R."/>
            <person name="Heizer E."/>
            <person name="Zhang X."/>
            <person name="Bhonagiri-Palsikar V."/>
            <person name="Minx P."/>
            <person name="Warren W.C."/>
            <person name="Wang Q."/>
            <person name="Zhan B."/>
            <person name="Hotez P.J."/>
            <person name="Sternberg P.W."/>
            <person name="Dougall A."/>
            <person name="Gaze S.T."/>
            <person name="Mulvenna J."/>
            <person name="Sotillo J."/>
            <person name="Ranganathan S."/>
            <person name="Rabelo E.M."/>
            <person name="Wilson R.K."/>
            <person name="Felgner P.L."/>
            <person name="Bethony J."/>
            <person name="Hawdon J.M."/>
            <person name="Gasser R.B."/>
            <person name="Loukas A."/>
            <person name="Mitreva M."/>
        </authorList>
    </citation>
    <scope>NUCLEOTIDE SEQUENCE [LARGE SCALE GENOMIC DNA]</scope>
</reference>
<dbReference type="InterPro" id="IPR001668">
    <property type="entry name" value="Mob_Pre"/>
</dbReference>
<protein>
    <submittedName>
        <fullName evidence="2">Plasmid recombination enzyme</fullName>
    </submittedName>
</protein>
<feature type="region of interest" description="Disordered" evidence="1">
    <location>
        <begin position="274"/>
        <end position="293"/>
    </location>
</feature>
<dbReference type="Gene3D" id="3.30.930.30">
    <property type="match status" value="1"/>
</dbReference>
<dbReference type="EMBL" id="KI658738">
    <property type="protein sequence ID" value="ETN81374.1"/>
    <property type="molecule type" value="Genomic_DNA"/>
</dbReference>
<dbReference type="Pfam" id="PF13730">
    <property type="entry name" value="HTH_36"/>
    <property type="match status" value="1"/>
</dbReference>
<evidence type="ECO:0000313" key="2">
    <source>
        <dbReference type="EMBL" id="ETN81374.1"/>
    </source>
</evidence>
<dbReference type="Proteomes" id="UP000053676">
    <property type="component" value="Unassembled WGS sequence"/>
</dbReference>
<sequence length="560" mass="61415">MGSVAGALQHCYRERETPNAVPERTPQNQHGKAKTTDEAMGRLRELLPAKRRKDAVLAVEYVMTASPEWWEKASKAQQQEFFNQSSKWLASKYGAQNVFVATIHRDETSPHLSAFVVPLTKDGRLSAKEFIGNRAQMTADQTSFAKAVQHLGLERGVEGSKARHTSISEYYQRVGSHTPKTPDIDVPEPSLGDRLKPAEYGQKVANSVLAQIGPEWNAIKAKAQELESVKKRIPDLESTARKAQKQAKAAQERAAHLADLAELFSPAEIAAARSRKAERDKAEAAQKQLAERAAQKQQRIEALPGLRAKTAGAAHTFVNHALAAIERAGGDPTKVEWPKVEGAAAREAISQHGQSPQSGFSMIGKHVAQPKAVGRELKRAGWVQTDKKAHEAWARFTLQKPTASALLHYMCAYMVDQNALVVSQAVLAKRLGVSTRTVATAIADLAANQWIQIVRLGKGKECAYVVNDRVAWDKPRDKLNLSLFSANVVADAEDQHELEGPPLKRIPVLFPGEQQLPTGPGEDPPSQPALDGLEPDLPHIDRETGEIHELEARGQKRLLD</sequence>
<name>W2TIH1_NECAM</name>